<dbReference type="Proteomes" id="UP000230000">
    <property type="component" value="Unassembled WGS sequence"/>
</dbReference>
<evidence type="ECO:0000256" key="2">
    <source>
        <dbReference type="PIRNR" id="PIRNR006221"/>
    </source>
</evidence>
<comment type="similarity">
    <text evidence="1 2">Belongs to the fructosamine kinase family.</text>
</comment>
<dbReference type="PANTHER" id="PTHR12149:SF8">
    <property type="entry name" value="PROTEIN-RIBULOSAMINE 3-KINASE"/>
    <property type="match status" value="1"/>
</dbReference>
<dbReference type="OrthoDB" id="5291879at2"/>
<protein>
    <submittedName>
        <fullName evidence="3">Fructosamine-3-kinase</fullName>
    </submittedName>
</protein>
<evidence type="ECO:0000313" key="3">
    <source>
        <dbReference type="EMBL" id="PJJ75889.1"/>
    </source>
</evidence>
<keyword evidence="2 3" id="KW-0418">Kinase</keyword>
<dbReference type="PIRSF" id="PIRSF006221">
    <property type="entry name" value="Ketosamine-3-kinase"/>
    <property type="match status" value="1"/>
</dbReference>
<keyword evidence="2" id="KW-0808">Transferase</keyword>
<dbReference type="InterPro" id="IPR011009">
    <property type="entry name" value="Kinase-like_dom_sf"/>
</dbReference>
<comment type="caution">
    <text evidence="3">The sequence shown here is derived from an EMBL/GenBank/DDBJ whole genome shotgun (WGS) entry which is preliminary data.</text>
</comment>
<gene>
    <name evidence="3" type="ORF">BXY57_1483</name>
</gene>
<sequence>MIPDNVTWFSDISHLLAEKLHKSAGSQQSTVRLLHIDRLTGGDIHEAYRLHTSAGNYFLKTNTHPEAYRMFACEYHALERIHQTRTIRVPKPIAYYQAKGRAFLLMEFMEKGKPVPRFWDLFAEQLALLHEVSYPLYGFEEDNFIGLLPQPNPRMKHWPEFFAEARISPLVRQAFDQQLMDVSDLRLAESVLKKLPELLPDDRASLLHGDLWGGNFMVGDNGLPAVYDPASYFGHREMDIAMADLFSGFDRLFFEAYATLARLEQGWRRRLRLHQLYYLLVHLLLFGRSYYHQVKDILQTYA</sequence>
<dbReference type="Pfam" id="PF03881">
    <property type="entry name" value="Fructosamin_kin"/>
    <property type="match status" value="1"/>
</dbReference>
<dbReference type="InterPro" id="IPR016477">
    <property type="entry name" value="Fructo-/Ketosamine-3-kinase"/>
</dbReference>
<dbReference type="Gene3D" id="3.90.1200.10">
    <property type="match status" value="1"/>
</dbReference>
<dbReference type="AlphaFoldDB" id="A0A2M9CVG3"/>
<dbReference type="PANTHER" id="PTHR12149">
    <property type="entry name" value="FRUCTOSAMINE 3 KINASE-RELATED PROTEIN"/>
    <property type="match status" value="1"/>
</dbReference>
<organism evidence="3 4">
    <name type="scientific">Thermoflavifilum aggregans</name>
    <dbReference type="NCBI Taxonomy" id="454188"/>
    <lineage>
        <taxon>Bacteria</taxon>
        <taxon>Pseudomonadati</taxon>
        <taxon>Bacteroidota</taxon>
        <taxon>Chitinophagia</taxon>
        <taxon>Chitinophagales</taxon>
        <taxon>Chitinophagaceae</taxon>
        <taxon>Thermoflavifilum</taxon>
    </lineage>
</organism>
<name>A0A2M9CVG3_9BACT</name>
<reference evidence="3 4" key="1">
    <citation type="submission" date="2017-11" db="EMBL/GenBank/DDBJ databases">
        <title>Genomic Encyclopedia of Archaeal and Bacterial Type Strains, Phase II (KMG-II): From Individual Species to Whole Genera.</title>
        <authorList>
            <person name="Goeker M."/>
        </authorList>
    </citation>
    <scope>NUCLEOTIDE SEQUENCE [LARGE SCALE GENOMIC DNA]</scope>
    <source>
        <strain evidence="3 4">DSM 27268</strain>
    </source>
</reference>
<evidence type="ECO:0000256" key="1">
    <source>
        <dbReference type="ARBA" id="ARBA00009460"/>
    </source>
</evidence>
<evidence type="ECO:0000313" key="4">
    <source>
        <dbReference type="Proteomes" id="UP000230000"/>
    </source>
</evidence>
<keyword evidence="4" id="KW-1185">Reference proteome</keyword>
<dbReference type="SUPFAM" id="SSF56112">
    <property type="entry name" value="Protein kinase-like (PK-like)"/>
    <property type="match status" value="1"/>
</dbReference>
<dbReference type="RefSeq" id="WP_100314439.1">
    <property type="nucleotide sequence ID" value="NZ_PGFG01000001.1"/>
</dbReference>
<accession>A0A2M9CVG3</accession>
<dbReference type="Gene3D" id="3.30.200.20">
    <property type="entry name" value="Phosphorylase Kinase, domain 1"/>
    <property type="match status" value="1"/>
</dbReference>
<dbReference type="GO" id="GO:0016301">
    <property type="term" value="F:kinase activity"/>
    <property type="evidence" value="ECO:0007669"/>
    <property type="project" value="UniProtKB-UniRule"/>
</dbReference>
<dbReference type="EMBL" id="PGFG01000001">
    <property type="protein sequence ID" value="PJJ75889.1"/>
    <property type="molecule type" value="Genomic_DNA"/>
</dbReference>
<proteinExistence type="inferred from homology"/>